<organism evidence="1 2">
    <name type="scientific">Dreissena polymorpha</name>
    <name type="common">Zebra mussel</name>
    <name type="synonym">Mytilus polymorpha</name>
    <dbReference type="NCBI Taxonomy" id="45954"/>
    <lineage>
        <taxon>Eukaryota</taxon>
        <taxon>Metazoa</taxon>
        <taxon>Spiralia</taxon>
        <taxon>Lophotrochozoa</taxon>
        <taxon>Mollusca</taxon>
        <taxon>Bivalvia</taxon>
        <taxon>Autobranchia</taxon>
        <taxon>Heteroconchia</taxon>
        <taxon>Euheterodonta</taxon>
        <taxon>Imparidentia</taxon>
        <taxon>Neoheterodontei</taxon>
        <taxon>Myida</taxon>
        <taxon>Dreissenoidea</taxon>
        <taxon>Dreissenidae</taxon>
        <taxon>Dreissena</taxon>
    </lineage>
</organism>
<protein>
    <submittedName>
        <fullName evidence="1">Uncharacterized protein</fullName>
    </submittedName>
</protein>
<accession>A0A9D4K897</accession>
<reference evidence="1" key="1">
    <citation type="journal article" date="2019" name="bioRxiv">
        <title>The Genome of the Zebra Mussel, Dreissena polymorpha: A Resource for Invasive Species Research.</title>
        <authorList>
            <person name="McCartney M.A."/>
            <person name="Auch B."/>
            <person name="Kono T."/>
            <person name="Mallez S."/>
            <person name="Zhang Y."/>
            <person name="Obille A."/>
            <person name="Becker A."/>
            <person name="Abrahante J.E."/>
            <person name="Garbe J."/>
            <person name="Badalamenti J.P."/>
            <person name="Herman A."/>
            <person name="Mangelson H."/>
            <person name="Liachko I."/>
            <person name="Sullivan S."/>
            <person name="Sone E.D."/>
            <person name="Koren S."/>
            <person name="Silverstein K.A.T."/>
            <person name="Beckman K.B."/>
            <person name="Gohl D.M."/>
        </authorList>
    </citation>
    <scope>NUCLEOTIDE SEQUENCE</scope>
    <source>
        <strain evidence="1">Duluth1</strain>
        <tissue evidence="1">Whole animal</tissue>
    </source>
</reference>
<dbReference type="AlphaFoldDB" id="A0A9D4K897"/>
<sequence>MWHRDAPNIGYIVSQRCPSYRVQCVNDMFLLSDYTCHRDAFHIRHSVTRRCHSDQVQRDTEMSLLSGIT</sequence>
<evidence type="ECO:0000313" key="1">
    <source>
        <dbReference type="EMBL" id="KAH3834769.1"/>
    </source>
</evidence>
<dbReference type="EMBL" id="JAIWYP010000004">
    <property type="protein sequence ID" value="KAH3834769.1"/>
    <property type="molecule type" value="Genomic_DNA"/>
</dbReference>
<keyword evidence="2" id="KW-1185">Reference proteome</keyword>
<evidence type="ECO:0000313" key="2">
    <source>
        <dbReference type="Proteomes" id="UP000828390"/>
    </source>
</evidence>
<reference evidence="1" key="2">
    <citation type="submission" date="2020-11" db="EMBL/GenBank/DDBJ databases">
        <authorList>
            <person name="McCartney M.A."/>
            <person name="Auch B."/>
            <person name="Kono T."/>
            <person name="Mallez S."/>
            <person name="Becker A."/>
            <person name="Gohl D.M."/>
            <person name="Silverstein K.A.T."/>
            <person name="Koren S."/>
            <person name="Bechman K.B."/>
            <person name="Herman A."/>
            <person name="Abrahante J.E."/>
            <person name="Garbe J."/>
        </authorList>
    </citation>
    <scope>NUCLEOTIDE SEQUENCE</scope>
    <source>
        <strain evidence="1">Duluth1</strain>
        <tissue evidence="1">Whole animal</tissue>
    </source>
</reference>
<comment type="caution">
    <text evidence="1">The sequence shown here is derived from an EMBL/GenBank/DDBJ whole genome shotgun (WGS) entry which is preliminary data.</text>
</comment>
<name>A0A9D4K897_DREPO</name>
<gene>
    <name evidence="1" type="ORF">DPMN_108104</name>
</gene>
<dbReference type="Proteomes" id="UP000828390">
    <property type="component" value="Unassembled WGS sequence"/>
</dbReference>
<proteinExistence type="predicted"/>